<dbReference type="SUPFAM" id="SSF52540">
    <property type="entry name" value="P-loop containing nucleoside triphosphate hydrolases"/>
    <property type="match status" value="1"/>
</dbReference>
<dbReference type="EMBL" id="JABBHS010000027">
    <property type="protein sequence ID" value="MBU2721795.1"/>
    <property type="molecule type" value="Genomic_DNA"/>
</dbReference>
<dbReference type="RefSeq" id="WP_215886329.1">
    <property type="nucleotide sequence ID" value="NZ_CP134225.1"/>
</dbReference>
<dbReference type="Gene3D" id="3.40.50.300">
    <property type="entry name" value="P-loop containing nucleotide triphosphate hydrolases"/>
    <property type="match status" value="1"/>
</dbReference>
<dbReference type="Proteomes" id="UP000887300">
    <property type="component" value="Unassembled WGS sequence"/>
</dbReference>
<gene>
    <name evidence="1" type="ORF">HF568_00800</name>
</gene>
<evidence type="ECO:0008006" key="3">
    <source>
        <dbReference type="Google" id="ProtNLM"/>
    </source>
</evidence>
<evidence type="ECO:0000313" key="1">
    <source>
        <dbReference type="EMBL" id="MBU2721795.1"/>
    </source>
</evidence>
<name>A0A8X8G9J7_ACIFI</name>
<dbReference type="AlphaFoldDB" id="A0A8X8G9J7"/>
<sequence>MDKPRQKALILSGTPASGKDTITDLLELVSGGQYCLLKKHKSMRSPQSALRVPRKAAYHLVDETTFRDMICENRFVQYHYRYGQGYGVAREELEALGQFGRIPVIHNGLQENLPAFLQDGARIEVFSVLLISGQSSTRDRILARNGHDAVDLERRLCAYGEERKELADHLRAGHPLFHHLAINTGLLKPDFAARMIISAAGAFWSCGQEAA</sequence>
<evidence type="ECO:0000313" key="2">
    <source>
        <dbReference type="Proteomes" id="UP000887300"/>
    </source>
</evidence>
<organism evidence="1 2">
    <name type="scientific">Acidithiobacillus ferridurans</name>
    <dbReference type="NCBI Taxonomy" id="1232575"/>
    <lineage>
        <taxon>Bacteria</taxon>
        <taxon>Pseudomonadati</taxon>
        <taxon>Pseudomonadota</taxon>
        <taxon>Acidithiobacillia</taxon>
        <taxon>Acidithiobacillales</taxon>
        <taxon>Acidithiobacillaceae</taxon>
        <taxon>Acidithiobacillus</taxon>
    </lineage>
</organism>
<comment type="caution">
    <text evidence="1">The sequence shown here is derived from an EMBL/GenBank/DDBJ whole genome shotgun (WGS) entry which is preliminary data.</text>
</comment>
<proteinExistence type="predicted"/>
<reference evidence="1" key="1">
    <citation type="journal article" date="2021" name="ISME J.">
        <title>Genomic evolution of the class Acidithiobacillia: deep-branching Proteobacteria living in extreme acidic conditions.</title>
        <authorList>
            <person name="Moya-Beltran A."/>
            <person name="Beard S."/>
            <person name="Rojas-Villalobos C."/>
            <person name="Issotta F."/>
            <person name="Gallardo Y."/>
            <person name="Ulloa R."/>
            <person name="Giaveno A."/>
            <person name="Degli Esposti M."/>
            <person name="Johnson D.B."/>
            <person name="Quatrini R."/>
        </authorList>
    </citation>
    <scope>NUCLEOTIDE SEQUENCE</scope>
    <source>
        <strain evidence="1">DSM 583</strain>
    </source>
</reference>
<dbReference type="InterPro" id="IPR027417">
    <property type="entry name" value="P-loop_NTPase"/>
</dbReference>
<accession>A0A8X8G9J7</accession>
<protein>
    <recommendedName>
        <fullName evidence="3">Guanylate kinase</fullName>
    </recommendedName>
</protein>